<evidence type="ECO:0000313" key="3">
    <source>
        <dbReference type="EMBL" id="MBA8886621.1"/>
    </source>
</evidence>
<dbReference type="GO" id="GO:0016020">
    <property type="term" value="C:membrane"/>
    <property type="evidence" value="ECO:0007669"/>
    <property type="project" value="GOC"/>
</dbReference>
<accession>A0A839F354</accession>
<keyword evidence="3" id="KW-0269">Exonuclease</keyword>
<dbReference type="Gene3D" id="3.60.10.10">
    <property type="entry name" value="Endonuclease/exonuclease/phosphatase"/>
    <property type="match status" value="1"/>
</dbReference>
<gene>
    <name evidence="3" type="ORF">FHW12_000812</name>
</gene>
<sequence>MKRATRPTLRAAARRTWSLLFAGVAAVAGDSASAYDGREVSVVTLNLWHDAGDWPRRAALIVRTLRTLRPDVIALQEVLQDRGLPNQAKTIADALGFRYVFASVDAADKPRRYGNAILTRHRILAQGWKALAPLDDYRVALHLRIAVDGEPLEVYATHLHWTPEGGAIRRAQVEDLEAYIAVASAPGAPTVVAGDFNAPANAPEFAPLLARLRDAYDVLHADAAQDDAGHSTLNLAFYAPLRIDHVLYDPRAWTPLSATRLFDRPAADGTWASDHYGVRAVLRRRP</sequence>
<keyword evidence="3" id="KW-0540">Nuclease</keyword>
<dbReference type="GO" id="GO:0004527">
    <property type="term" value="F:exonuclease activity"/>
    <property type="evidence" value="ECO:0007669"/>
    <property type="project" value="UniProtKB-KW"/>
</dbReference>
<organism evidence="3 4">
    <name type="scientific">Dokdonella fugitiva</name>
    <dbReference type="NCBI Taxonomy" id="328517"/>
    <lineage>
        <taxon>Bacteria</taxon>
        <taxon>Pseudomonadati</taxon>
        <taxon>Pseudomonadota</taxon>
        <taxon>Gammaproteobacteria</taxon>
        <taxon>Lysobacterales</taxon>
        <taxon>Rhodanobacteraceae</taxon>
        <taxon>Dokdonella</taxon>
    </lineage>
</organism>
<comment type="caution">
    <text evidence="3">The sequence shown here is derived from an EMBL/GenBank/DDBJ whole genome shotgun (WGS) entry which is preliminary data.</text>
</comment>
<protein>
    <submittedName>
        <fullName evidence="3">Endonuclease/exonuclease/phosphatase family metal-dependent hydrolase</fullName>
    </submittedName>
</protein>
<evidence type="ECO:0000256" key="1">
    <source>
        <dbReference type="SAM" id="SignalP"/>
    </source>
</evidence>
<dbReference type="Pfam" id="PF03372">
    <property type="entry name" value="Exo_endo_phos"/>
    <property type="match status" value="1"/>
</dbReference>
<proteinExistence type="predicted"/>
<feature type="chain" id="PRO_5032878853" evidence="1">
    <location>
        <begin position="35"/>
        <end position="286"/>
    </location>
</feature>
<name>A0A839F354_9GAMM</name>
<feature type="domain" description="Endonuclease/exonuclease/phosphatase" evidence="2">
    <location>
        <begin position="43"/>
        <end position="275"/>
    </location>
</feature>
<dbReference type="GO" id="GO:0004519">
    <property type="term" value="F:endonuclease activity"/>
    <property type="evidence" value="ECO:0007669"/>
    <property type="project" value="UniProtKB-KW"/>
</dbReference>
<dbReference type="InterPro" id="IPR036691">
    <property type="entry name" value="Endo/exonu/phosph_ase_sf"/>
</dbReference>
<dbReference type="InterPro" id="IPR005135">
    <property type="entry name" value="Endo/exonuclease/phosphatase"/>
</dbReference>
<dbReference type="GO" id="GO:0006506">
    <property type="term" value="P:GPI anchor biosynthetic process"/>
    <property type="evidence" value="ECO:0007669"/>
    <property type="project" value="TreeGrafter"/>
</dbReference>
<dbReference type="SUPFAM" id="SSF56219">
    <property type="entry name" value="DNase I-like"/>
    <property type="match status" value="1"/>
</dbReference>
<reference evidence="3 4" key="1">
    <citation type="submission" date="2020-07" db="EMBL/GenBank/DDBJ databases">
        <title>Genomic Encyclopedia of Type Strains, Phase IV (KMG-V): Genome sequencing to study the core and pangenomes of soil and plant-associated prokaryotes.</title>
        <authorList>
            <person name="Whitman W."/>
        </authorList>
    </citation>
    <scope>NUCLEOTIDE SEQUENCE [LARGE SCALE GENOMIC DNA]</scope>
    <source>
        <strain evidence="3 4">RH2WT43</strain>
    </source>
</reference>
<dbReference type="PANTHER" id="PTHR14859">
    <property type="entry name" value="CALCOFLUOR WHITE HYPERSENSITIVE PROTEIN PRECURSOR"/>
    <property type="match status" value="1"/>
</dbReference>
<keyword evidence="3" id="KW-0378">Hydrolase</keyword>
<dbReference type="InterPro" id="IPR051916">
    <property type="entry name" value="GPI-anchor_lipid_remodeler"/>
</dbReference>
<keyword evidence="3" id="KW-0255">Endonuclease</keyword>
<dbReference type="RefSeq" id="WP_182529685.1">
    <property type="nucleotide sequence ID" value="NZ_JACGXL010000001.1"/>
</dbReference>
<evidence type="ECO:0000259" key="2">
    <source>
        <dbReference type="Pfam" id="PF03372"/>
    </source>
</evidence>
<keyword evidence="1" id="KW-0732">Signal</keyword>
<evidence type="ECO:0000313" key="4">
    <source>
        <dbReference type="Proteomes" id="UP000550401"/>
    </source>
</evidence>
<dbReference type="AlphaFoldDB" id="A0A839F354"/>
<dbReference type="PANTHER" id="PTHR14859:SF15">
    <property type="entry name" value="ENDONUCLEASE_EXONUCLEASE_PHOSPHATASE DOMAIN-CONTAINING PROTEIN"/>
    <property type="match status" value="1"/>
</dbReference>
<dbReference type="Proteomes" id="UP000550401">
    <property type="component" value="Unassembled WGS sequence"/>
</dbReference>
<dbReference type="EMBL" id="JACGXL010000001">
    <property type="protein sequence ID" value="MBA8886621.1"/>
    <property type="molecule type" value="Genomic_DNA"/>
</dbReference>
<feature type="signal peptide" evidence="1">
    <location>
        <begin position="1"/>
        <end position="34"/>
    </location>
</feature>
<keyword evidence="4" id="KW-1185">Reference proteome</keyword>